<organism evidence="6 7">
    <name type="scientific">Frankia canadensis</name>
    <dbReference type="NCBI Taxonomy" id="1836972"/>
    <lineage>
        <taxon>Bacteria</taxon>
        <taxon>Bacillati</taxon>
        <taxon>Actinomycetota</taxon>
        <taxon>Actinomycetes</taxon>
        <taxon>Frankiales</taxon>
        <taxon>Frankiaceae</taxon>
        <taxon>Frankia</taxon>
    </lineage>
</organism>
<evidence type="ECO:0000256" key="1">
    <source>
        <dbReference type="ARBA" id="ARBA00022630"/>
    </source>
</evidence>
<evidence type="ECO:0000256" key="2">
    <source>
        <dbReference type="ARBA" id="ARBA00022643"/>
    </source>
</evidence>
<protein>
    <submittedName>
        <fullName evidence="6">Methylene tetrahydromethanopterin reductase</fullName>
    </submittedName>
</protein>
<dbReference type="InterPro" id="IPR011251">
    <property type="entry name" value="Luciferase-like_dom"/>
</dbReference>
<reference evidence="6 7" key="1">
    <citation type="submission" date="2017-06" db="EMBL/GenBank/DDBJ databases">
        <authorList>
            <person name="Kim H.J."/>
            <person name="Triplett B.A."/>
        </authorList>
    </citation>
    <scope>NUCLEOTIDE SEQUENCE [LARGE SCALE GENOMIC DNA]</scope>
    <source>
        <strain evidence="6">FRACA_ARgP5</strain>
    </source>
</reference>
<feature type="domain" description="Luciferase-like" evidence="5">
    <location>
        <begin position="27"/>
        <end position="335"/>
    </location>
</feature>
<dbReference type="SUPFAM" id="SSF51679">
    <property type="entry name" value="Bacterial luciferase-like"/>
    <property type="match status" value="1"/>
</dbReference>
<proteinExistence type="predicted"/>
<dbReference type="InterPro" id="IPR036661">
    <property type="entry name" value="Luciferase-like_sf"/>
</dbReference>
<evidence type="ECO:0000256" key="3">
    <source>
        <dbReference type="ARBA" id="ARBA00023002"/>
    </source>
</evidence>
<dbReference type="Pfam" id="PF00296">
    <property type="entry name" value="Bac_luciferase"/>
    <property type="match status" value="1"/>
</dbReference>
<evidence type="ECO:0000256" key="4">
    <source>
        <dbReference type="ARBA" id="ARBA00023033"/>
    </source>
</evidence>
<dbReference type="Gene3D" id="3.20.20.30">
    <property type="entry name" value="Luciferase-like domain"/>
    <property type="match status" value="1"/>
</dbReference>
<evidence type="ECO:0000313" key="7">
    <source>
        <dbReference type="Proteomes" id="UP000234331"/>
    </source>
</evidence>
<dbReference type="OrthoDB" id="9814695at2"/>
<dbReference type="GO" id="GO:0016705">
    <property type="term" value="F:oxidoreductase activity, acting on paired donors, with incorporation or reduction of molecular oxygen"/>
    <property type="evidence" value="ECO:0007669"/>
    <property type="project" value="InterPro"/>
</dbReference>
<keyword evidence="3" id="KW-0560">Oxidoreductase</keyword>
<name>A0A2I2KSD6_9ACTN</name>
<keyword evidence="4" id="KW-0503">Monooxygenase</keyword>
<dbReference type="PANTHER" id="PTHR42847">
    <property type="entry name" value="ALKANESULFONATE MONOOXYGENASE"/>
    <property type="match status" value="1"/>
</dbReference>
<evidence type="ECO:0000259" key="5">
    <source>
        <dbReference type="Pfam" id="PF00296"/>
    </source>
</evidence>
<dbReference type="PANTHER" id="PTHR42847:SF4">
    <property type="entry name" value="ALKANESULFONATE MONOOXYGENASE-RELATED"/>
    <property type="match status" value="1"/>
</dbReference>
<dbReference type="AlphaFoldDB" id="A0A2I2KSD6"/>
<dbReference type="GO" id="GO:0004497">
    <property type="term" value="F:monooxygenase activity"/>
    <property type="evidence" value="ECO:0007669"/>
    <property type="project" value="UniProtKB-KW"/>
</dbReference>
<keyword evidence="2" id="KW-0288">FMN</keyword>
<evidence type="ECO:0000313" key="6">
    <source>
        <dbReference type="EMBL" id="SNQ48572.1"/>
    </source>
</evidence>
<accession>A0A2I2KSD6</accession>
<keyword evidence="7" id="KW-1185">Reference proteome</keyword>
<dbReference type="RefSeq" id="WP_101832225.1">
    <property type="nucleotide sequence ID" value="NZ_FZMO01000179.1"/>
</dbReference>
<keyword evidence="1" id="KW-0285">Flavoprotein</keyword>
<dbReference type="InterPro" id="IPR050172">
    <property type="entry name" value="SsuD_RutA_monooxygenase"/>
</dbReference>
<dbReference type="Proteomes" id="UP000234331">
    <property type="component" value="Unassembled WGS sequence"/>
</dbReference>
<gene>
    <name evidence="6" type="ORF">FRACA_260025</name>
</gene>
<dbReference type="EMBL" id="FZMO01000179">
    <property type="protein sequence ID" value="SNQ48572.1"/>
    <property type="molecule type" value="Genomic_DNA"/>
</dbReference>
<sequence>MNALVDSPNRLKLGLFGTNGGATLTRVPEVWRPHWDRIVEVAKIADQAGLEGSLGYARWKGYIPGMPEAGVGYVVDPFTWAAGLSQVTSYTTHIATVHGCVMHPVLAAKQCTTIDLISGGRFALNLVGGWNAIELDMFGVGLREHEARYSELEEWVQILTKLWTESTEFDFKGEYYDVKGGLSRPQPAQKPHPPIINAGASPRGLDFSTTYADICFTVPNVIGMDARAKVAEYKDAARAKGREVQIWTYCAVVQRDSREEAEEYLEYFTGPMAENELLDAWQAASLASTDRRHVPREAILAMRQRFAAGSGGPILIGTAADIADQMAEMSEIGIDGILLTWPDFTDGVRRLVAPGSVLTELEKRGLREPFEGVRA</sequence>